<reference evidence="1 2" key="1">
    <citation type="journal article" date="2022" name="Plant J.">
        <title>Chromosome-level genome of Camellia lanceoleosa provides a valuable resource for understanding genome evolution and self-incompatibility.</title>
        <authorList>
            <person name="Gong W."/>
            <person name="Xiao S."/>
            <person name="Wang L."/>
            <person name="Liao Z."/>
            <person name="Chang Y."/>
            <person name="Mo W."/>
            <person name="Hu G."/>
            <person name="Li W."/>
            <person name="Zhao G."/>
            <person name="Zhu H."/>
            <person name="Hu X."/>
            <person name="Ji K."/>
            <person name="Xiang X."/>
            <person name="Song Q."/>
            <person name="Yuan D."/>
            <person name="Jin S."/>
            <person name="Zhang L."/>
        </authorList>
    </citation>
    <scope>NUCLEOTIDE SEQUENCE [LARGE SCALE GENOMIC DNA]</scope>
    <source>
        <strain evidence="1">SQ_2022a</strain>
    </source>
</reference>
<dbReference type="Proteomes" id="UP001060215">
    <property type="component" value="Chromosome 13"/>
</dbReference>
<organism evidence="1 2">
    <name type="scientific">Camellia lanceoleosa</name>
    <dbReference type="NCBI Taxonomy" id="1840588"/>
    <lineage>
        <taxon>Eukaryota</taxon>
        <taxon>Viridiplantae</taxon>
        <taxon>Streptophyta</taxon>
        <taxon>Embryophyta</taxon>
        <taxon>Tracheophyta</taxon>
        <taxon>Spermatophyta</taxon>
        <taxon>Magnoliopsida</taxon>
        <taxon>eudicotyledons</taxon>
        <taxon>Gunneridae</taxon>
        <taxon>Pentapetalae</taxon>
        <taxon>asterids</taxon>
        <taxon>Ericales</taxon>
        <taxon>Theaceae</taxon>
        <taxon>Camellia</taxon>
    </lineage>
</organism>
<gene>
    <name evidence="1" type="ORF">LOK49_LG12G02412</name>
</gene>
<sequence length="228" mass="26099">MVGSDLQVLGTKLSPFSHRVEWALKLKSIDYEFVEEDLRNKSSLLLELNPIHKKIPVLIHGEKVISESLIILEYIDETWKDNPILPIDPLDRAYARFWAKFVDERLFQAANKALYSVGEDQAKAFELMAEALQHLEGQKGGESGKNFFGGEVIGFLDIVLGWVAYWFKFAEEAADLNIIDSTKYPSFASWIINFLQVPVIKDNLPPATELRRVCHMLRMKMEKNGKDK</sequence>
<evidence type="ECO:0000313" key="2">
    <source>
        <dbReference type="Proteomes" id="UP001060215"/>
    </source>
</evidence>
<name>A0ACC0FSZ0_9ERIC</name>
<proteinExistence type="predicted"/>
<comment type="caution">
    <text evidence="1">The sequence shown here is derived from an EMBL/GenBank/DDBJ whole genome shotgun (WGS) entry which is preliminary data.</text>
</comment>
<dbReference type="EMBL" id="CM045770">
    <property type="protein sequence ID" value="KAI7991865.1"/>
    <property type="molecule type" value="Genomic_DNA"/>
</dbReference>
<protein>
    <submittedName>
        <fullName evidence="1">Glutathione S-transferase U7</fullName>
    </submittedName>
</protein>
<keyword evidence="2" id="KW-1185">Reference proteome</keyword>
<accession>A0ACC0FSZ0</accession>
<evidence type="ECO:0000313" key="1">
    <source>
        <dbReference type="EMBL" id="KAI7991865.1"/>
    </source>
</evidence>